<organism evidence="1 2">
    <name type="scientific">Lithocarpus litseifolius</name>
    <dbReference type="NCBI Taxonomy" id="425828"/>
    <lineage>
        <taxon>Eukaryota</taxon>
        <taxon>Viridiplantae</taxon>
        <taxon>Streptophyta</taxon>
        <taxon>Embryophyta</taxon>
        <taxon>Tracheophyta</taxon>
        <taxon>Spermatophyta</taxon>
        <taxon>Magnoliopsida</taxon>
        <taxon>eudicotyledons</taxon>
        <taxon>Gunneridae</taxon>
        <taxon>Pentapetalae</taxon>
        <taxon>rosids</taxon>
        <taxon>fabids</taxon>
        <taxon>Fagales</taxon>
        <taxon>Fagaceae</taxon>
        <taxon>Lithocarpus</taxon>
    </lineage>
</organism>
<dbReference type="PANTHER" id="PTHR32108">
    <property type="entry name" value="DNA-DIRECTED RNA POLYMERASE SUBUNIT ALPHA"/>
    <property type="match status" value="1"/>
</dbReference>
<dbReference type="PANTHER" id="PTHR32108:SF9">
    <property type="entry name" value="REVERSE TRANSCRIPTASE RNASE H-LIKE DOMAIN-CONTAINING PROTEIN"/>
    <property type="match status" value="1"/>
</dbReference>
<comment type="caution">
    <text evidence="1">The sequence shown here is derived from an EMBL/GenBank/DDBJ whole genome shotgun (WGS) entry which is preliminary data.</text>
</comment>
<proteinExistence type="predicted"/>
<evidence type="ECO:0000313" key="1">
    <source>
        <dbReference type="EMBL" id="KAK9991456.1"/>
    </source>
</evidence>
<protein>
    <submittedName>
        <fullName evidence="1">Uncharacterized protein</fullName>
    </submittedName>
</protein>
<name>A0AAW2BZN0_9ROSI</name>
<gene>
    <name evidence="1" type="ORF">SO802_026441</name>
</gene>
<keyword evidence="2" id="KW-1185">Reference proteome</keyword>
<dbReference type="EMBL" id="JAZDWU010000009">
    <property type="protein sequence ID" value="KAK9991456.1"/>
    <property type="molecule type" value="Genomic_DNA"/>
</dbReference>
<reference evidence="1 2" key="1">
    <citation type="submission" date="2024-01" db="EMBL/GenBank/DDBJ databases">
        <title>A telomere-to-telomere, gap-free genome of sweet tea (Lithocarpus litseifolius).</title>
        <authorList>
            <person name="Zhou J."/>
        </authorList>
    </citation>
    <scope>NUCLEOTIDE SEQUENCE [LARGE SCALE GENOMIC DNA]</scope>
    <source>
        <strain evidence="1">Zhou-2022a</strain>
        <tissue evidence="1">Leaf</tissue>
    </source>
</reference>
<dbReference type="AlphaFoldDB" id="A0AAW2BZN0"/>
<evidence type="ECO:0000313" key="2">
    <source>
        <dbReference type="Proteomes" id="UP001459277"/>
    </source>
</evidence>
<dbReference type="Proteomes" id="UP001459277">
    <property type="component" value="Unassembled WGS sequence"/>
</dbReference>
<accession>A0AAW2BZN0</accession>
<sequence length="251" mass="28503">MPMVELYAYLLEKKLVTPIFVKPRDSPPLPGFDPSKKYEHCFGAEGYTLEECTQLRHQIQDLIDNKAPGLKALEAALPNPIIISPKMFSLVPNLQNQEGVVIRMPKPFPYKDSHRVLWKYDVTLISTQTEKEEVHREALLKLLKETHFITGITDSSFEGMVSLVLATNQVSFSDDEFPLKASFHSLEVVSMIYNASEPKFGWPATILMVAKEIFKFGYKLGQSLRAVGRESPTFVELSDKRKIRFGVQTHS</sequence>